<evidence type="ECO:0000313" key="1">
    <source>
        <dbReference type="EMBL" id="KAF0684049.1"/>
    </source>
</evidence>
<protein>
    <submittedName>
        <fullName evidence="2">Aste57867_23970 protein</fullName>
    </submittedName>
</protein>
<evidence type="ECO:0000313" key="3">
    <source>
        <dbReference type="Proteomes" id="UP000332933"/>
    </source>
</evidence>
<dbReference type="OrthoDB" id="71317at2759"/>
<name>A0A485LQZ6_9STRA</name>
<dbReference type="Proteomes" id="UP000332933">
    <property type="component" value="Unassembled WGS sequence"/>
</dbReference>
<sequence>MVLRAFGTGLLVSAGGYWTLHTLVQTRTGDSMLRLGELRNRLNPPLRQKTTKAAVPPYAVEHEYYTAVREGWNSGVLAFRANVLEFFDEMDKATQPSVESTKWDDK</sequence>
<dbReference type="EMBL" id="CAADRA010007354">
    <property type="protein sequence ID" value="VFU00613.1"/>
    <property type="molecule type" value="Genomic_DNA"/>
</dbReference>
<dbReference type="AlphaFoldDB" id="A0A485LQZ6"/>
<gene>
    <name evidence="2" type="primary">Aste57867_23970</name>
    <name evidence="1" type="ORF">As57867_023897</name>
    <name evidence="2" type="ORF">ASTE57867_23970</name>
</gene>
<keyword evidence="3" id="KW-1185">Reference proteome</keyword>
<reference evidence="1" key="2">
    <citation type="submission" date="2019-06" db="EMBL/GenBank/DDBJ databases">
        <title>Genomics analysis of Aphanomyces spp. identifies a new class of oomycete effector associated with host adaptation.</title>
        <authorList>
            <person name="Gaulin E."/>
        </authorList>
    </citation>
    <scope>NUCLEOTIDE SEQUENCE</scope>
    <source>
        <strain evidence="1">CBS 578.67</strain>
    </source>
</reference>
<proteinExistence type="predicted"/>
<evidence type="ECO:0000313" key="2">
    <source>
        <dbReference type="EMBL" id="VFU00613.1"/>
    </source>
</evidence>
<organism evidence="2 3">
    <name type="scientific">Aphanomyces stellatus</name>
    <dbReference type="NCBI Taxonomy" id="120398"/>
    <lineage>
        <taxon>Eukaryota</taxon>
        <taxon>Sar</taxon>
        <taxon>Stramenopiles</taxon>
        <taxon>Oomycota</taxon>
        <taxon>Saprolegniomycetes</taxon>
        <taxon>Saprolegniales</taxon>
        <taxon>Verrucalvaceae</taxon>
        <taxon>Aphanomyces</taxon>
    </lineage>
</organism>
<reference evidence="2 3" key="1">
    <citation type="submission" date="2019-03" db="EMBL/GenBank/DDBJ databases">
        <authorList>
            <person name="Gaulin E."/>
            <person name="Dumas B."/>
        </authorList>
    </citation>
    <scope>NUCLEOTIDE SEQUENCE [LARGE SCALE GENOMIC DNA]</scope>
    <source>
        <strain evidence="2">CBS 568.67</strain>
    </source>
</reference>
<dbReference type="EMBL" id="VJMH01007328">
    <property type="protein sequence ID" value="KAF0684049.1"/>
    <property type="molecule type" value="Genomic_DNA"/>
</dbReference>
<accession>A0A485LQZ6</accession>